<evidence type="ECO:0000313" key="10">
    <source>
        <dbReference type="RefSeq" id="XP_014666880.1"/>
    </source>
</evidence>
<feature type="region of interest" description="Disordered" evidence="7">
    <location>
        <begin position="1096"/>
        <end position="1398"/>
    </location>
</feature>
<feature type="compositionally biased region" description="Basic and acidic residues" evidence="7">
    <location>
        <begin position="1985"/>
        <end position="2000"/>
    </location>
</feature>
<feature type="region of interest" description="Disordered" evidence="7">
    <location>
        <begin position="580"/>
        <end position="605"/>
    </location>
</feature>
<feature type="region of interest" description="Disordered" evidence="7">
    <location>
        <begin position="784"/>
        <end position="817"/>
    </location>
</feature>
<accession>A0ABM1E3V9</accession>
<evidence type="ECO:0000313" key="9">
    <source>
        <dbReference type="Proteomes" id="UP000695022"/>
    </source>
</evidence>
<dbReference type="InterPro" id="IPR047916">
    <property type="entry name" value="TTBK_Asator-like_STKc"/>
</dbReference>
<feature type="compositionally biased region" description="Basic and acidic residues" evidence="7">
    <location>
        <begin position="1291"/>
        <end position="1315"/>
    </location>
</feature>
<dbReference type="SMART" id="SM00220">
    <property type="entry name" value="S_TKc"/>
    <property type="match status" value="1"/>
</dbReference>
<dbReference type="InterPro" id="IPR050235">
    <property type="entry name" value="CK1_Ser-Thr_kinase"/>
</dbReference>
<dbReference type="CDD" id="cd14017">
    <property type="entry name" value="STKc_TTBK"/>
    <property type="match status" value="1"/>
</dbReference>
<evidence type="ECO:0000256" key="4">
    <source>
        <dbReference type="ARBA" id="ARBA00022777"/>
    </source>
</evidence>
<dbReference type="Pfam" id="PF00069">
    <property type="entry name" value="Pkinase"/>
    <property type="match status" value="1"/>
</dbReference>
<dbReference type="Gene3D" id="1.10.510.10">
    <property type="entry name" value="Transferase(Phosphotransferase) domain 1"/>
    <property type="match status" value="1"/>
</dbReference>
<name>A0ABM1E3V9_PRICU</name>
<feature type="compositionally biased region" description="Basic and acidic residues" evidence="7">
    <location>
        <begin position="337"/>
        <end position="378"/>
    </location>
</feature>
<feature type="compositionally biased region" description="Basic and acidic residues" evidence="7">
    <location>
        <begin position="1232"/>
        <end position="1270"/>
    </location>
</feature>
<feature type="region of interest" description="Disordered" evidence="7">
    <location>
        <begin position="333"/>
        <end position="378"/>
    </location>
</feature>
<feature type="compositionally biased region" description="Basic and acidic residues" evidence="7">
    <location>
        <begin position="1096"/>
        <end position="1105"/>
    </location>
</feature>
<gene>
    <name evidence="10 11 12" type="primary">LOC106808613</name>
</gene>
<feature type="region of interest" description="Disordered" evidence="7">
    <location>
        <begin position="636"/>
        <end position="682"/>
    </location>
</feature>
<proteinExistence type="predicted"/>
<feature type="region of interest" description="Disordered" evidence="7">
    <location>
        <begin position="1539"/>
        <end position="1691"/>
    </location>
</feature>
<feature type="compositionally biased region" description="Low complexity" evidence="7">
    <location>
        <begin position="1672"/>
        <end position="1686"/>
    </location>
</feature>
<evidence type="ECO:0000256" key="5">
    <source>
        <dbReference type="ARBA" id="ARBA00022840"/>
    </source>
</evidence>
<feature type="region of interest" description="Disordered" evidence="7">
    <location>
        <begin position="898"/>
        <end position="1005"/>
    </location>
</feature>
<keyword evidence="2" id="KW-0808">Transferase</keyword>
<feature type="compositionally biased region" description="Polar residues" evidence="7">
    <location>
        <begin position="2149"/>
        <end position="2163"/>
    </location>
</feature>
<feature type="compositionally biased region" description="Basic and acidic residues" evidence="7">
    <location>
        <begin position="991"/>
        <end position="1005"/>
    </location>
</feature>
<feature type="region of interest" description="Disordered" evidence="7">
    <location>
        <begin position="1970"/>
        <end position="2095"/>
    </location>
</feature>
<feature type="compositionally biased region" description="Basic and acidic residues" evidence="7">
    <location>
        <begin position="923"/>
        <end position="952"/>
    </location>
</feature>
<feature type="compositionally biased region" description="Basic and acidic residues" evidence="7">
    <location>
        <begin position="1191"/>
        <end position="1224"/>
    </location>
</feature>
<feature type="compositionally biased region" description="Polar residues" evidence="7">
    <location>
        <begin position="904"/>
        <end position="913"/>
    </location>
</feature>
<dbReference type="InterPro" id="IPR017441">
    <property type="entry name" value="Protein_kinase_ATP_BS"/>
</dbReference>
<dbReference type="SUPFAM" id="SSF56112">
    <property type="entry name" value="Protein kinase-like (PK-like)"/>
    <property type="match status" value="1"/>
</dbReference>
<protein>
    <submittedName>
        <fullName evidence="10 11">Serine-rich adhesin for platelets-like</fullName>
    </submittedName>
</protein>
<organism evidence="9 10">
    <name type="scientific">Priapulus caudatus</name>
    <name type="common">Priapulid worm</name>
    <dbReference type="NCBI Taxonomy" id="37621"/>
    <lineage>
        <taxon>Eukaryota</taxon>
        <taxon>Metazoa</taxon>
        <taxon>Ecdysozoa</taxon>
        <taxon>Scalidophora</taxon>
        <taxon>Priapulida</taxon>
        <taxon>Priapulimorpha</taxon>
        <taxon>Priapulimorphida</taxon>
        <taxon>Priapulidae</taxon>
        <taxon>Priapulus</taxon>
    </lineage>
</organism>
<feature type="region of interest" description="Disordered" evidence="7">
    <location>
        <begin position="1888"/>
        <end position="1942"/>
    </location>
</feature>
<evidence type="ECO:0000256" key="6">
    <source>
        <dbReference type="PROSITE-ProRule" id="PRU10141"/>
    </source>
</evidence>
<dbReference type="InterPro" id="IPR011009">
    <property type="entry name" value="Kinase-like_dom_sf"/>
</dbReference>
<keyword evidence="4" id="KW-0418">Kinase</keyword>
<feature type="region of interest" description="Disordered" evidence="7">
    <location>
        <begin position="1461"/>
        <end position="1522"/>
    </location>
</feature>
<feature type="compositionally biased region" description="Pro residues" evidence="7">
    <location>
        <begin position="2022"/>
        <end position="2033"/>
    </location>
</feature>
<keyword evidence="1" id="KW-0723">Serine/threonine-protein kinase</keyword>
<dbReference type="InterPro" id="IPR000719">
    <property type="entry name" value="Prot_kinase_dom"/>
</dbReference>
<feature type="compositionally biased region" description="Polar residues" evidence="7">
    <location>
        <begin position="1894"/>
        <end position="1914"/>
    </location>
</feature>
<keyword evidence="3 6" id="KW-0547">Nucleotide-binding</keyword>
<evidence type="ECO:0000256" key="2">
    <source>
        <dbReference type="ARBA" id="ARBA00022679"/>
    </source>
</evidence>
<keyword evidence="5 6" id="KW-0067">ATP-binding</keyword>
<evidence type="ECO:0000256" key="3">
    <source>
        <dbReference type="ARBA" id="ARBA00022741"/>
    </source>
</evidence>
<feature type="compositionally biased region" description="Basic and acidic residues" evidence="7">
    <location>
        <begin position="2051"/>
        <end position="2061"/>
    </location>
</feature>
<feature type="compositionally biased region" description="Low complexity" evidence="7">
    <location>
        <begin position="1464"/>
        <end position="1475"/>
    </location>
</feature>
<feature type="compositionally biased region" description="Basic and acidic residues" evidence="7">
    <location>
        <begin position="970"/>
        <end position="983"/>
    </location>
</feature>
<evidence type="ECO:0000313" key="11">
    <source>
        <dbReference type="RefSeq" id="XP_014666881.1"/>
    </source>
</evidence>
<dbReference type="RefSeq" id="XP_014666880.1">
    <property type="nucleotide sequence ID" value="XM_014811394.1"/>
</dbReference>
<dbReference type="RefSeq" id="XP_014666882.1">
    <property type="nucleotide sequence ID" value="XM_014811396.1"/>
</dbReference>
<feature type="domain" description="Protein kinase" evidence="8">
    <location>
        <begin position="19"/>
        <end position="278"/>
    </location>
</feature>
<feature type="compositionally biased region" description="Low complexity" evidence="7">
    <location>
        <begin position="1562"/>
        <end position="1578"/>
    </location>
</feature>
<reference evidence="10 11" key="1">
    <citation type="submission" date="2025-05" db="UniProtKB">
        <authorList>
            <consortium name="RefSeq"/>
        </authorList>
    </citation>
    <scope>IDENTIFICATION</scope>
</reference>
<evidence type="ECO:0000313" key="12">
    <source>
        <dbReference type="RefSeq" id="XP_014666882.1"/>
    </source>
</evidence>
<feature type="region of interest" description="Disordered" evidence="7">
    <location>
        <begin position="1705"/>
        <end position="1724"/>
    </location>
</feature>
<feature type="compositionally biased region" description="Polar residues" evidence="7">
    <location>
        <begin position="1662"/>
        <end position="1671"/>
    </location>
</feature>
<feature type="region of interest" description="Disordered" evidence="7">
    <location>
        <begin position="2112"/>
        <end position="2163"/>
    </location>
</feature>
<feature type="compositionally biased region" description="Basic and acidic residues" evidence="7">
    <location>
        <begin position="413"/>
        <end position="424"/>
    </location>
</feature>
<dbReference type="RefSeq" id="XP_014666881.1">
    <property type="nucleotide sequence ID" value="XM_014811395.1"/>
</dbReference>
<dbReference type="GeneID" id="106808613"/>
<dbReference type="PROSITE" id="PS50011">
    <property type="entry name" value="PROTEIN_KINASE_DOM"/>
    <property type="match status" value="1"/>
</dbReference>
<evidence type="ECO:0000256" key="7">
    <source>
        <dbReference type="SAM" id="MobiDB-lite"/>
    </source>
</evidence>
<evidence type="ECO:0000256" key="1">
    <source>
        <dbReference type="ARBA" id="ARBA00022527"/>
    </source>
</evidence>
<feature type="compositionally biased region" description="Basic and acidic residues" evidence="7">
    <location>
        <begin position="1366"/>
        <end position="1392"/>
    </location>
</feature>
<feature type="region of interest" description="Disordered" evidence="7">
    <location>
        <begin position="390"/>
        <end position="426"/>
    </location>
</feature>
<feature type="compositionally biased region" description="Polar residues" evidence="7">
    <location>
        <begin position="784"/>
        <end position="797"/>
    </location>
</feature>
<feature type="binding site" evidence="6">
    <location>
        <position position="48"/>
    </location>
    <ligand>
        <name>ATP</name>
        <dbReference type="ChEBI" id="CHEBI:30616"/>
    </ligand>
</feature>
<keyword evidence="9" id="KW-1185">Reference proteome</keyword>
<feature type="compositionally biased region" description="Polar residues" evidence="7">
    <location>
        <begin position="1834"/>
        <end position="1843"/>
    </location>
</feature>
<dbReference type="Proteomes" id="UP000695022">
    <property type="component" value="Unplaced"/>
</dbReference>
<evidence type="ECO:0000259" key="8">
    <source>
        <dbReference type="PROSITE" id="PS50011"/>
    </source>
</evidence>
<dbReference type="PROSITE" id="PS00107">
    <property type="entry name" value="PROTEIN_KINASE_ATP"/>
    <property type="match status" value="1"/>
</dbReference>
<feature type="compositionally biased region" description="Basic and acidic residues" evidence="7">
    <location>
        <begin position="652"/>
        <end position="663"/>
    </location>
</feature>
<feature type="compositionally biased region" description="Low complexity" evidence="7">
    <location>
        <begin position="1759"/>
        <end position="1799"/>
    </location>
</feature>
<feature type="compositionally biased region" description="Polar residues" evidence="7">
    <location>
        <begin position="1483"/>
        <end position="1515"/>
    </location>
</feature>
<feature type="region of interest" description="Disordered" evidence="7">
    <location>
        <begin position="463"/>
        <end position="484"/>
    </location>
</feature>
<feature type="region of interest" description="Disordered" evidence="7">
    <location>
        <begin position="1759"/>
        <end position="1865"/>
    </location>
</feature>
<dbReference type="PANTHER" id="PTHR11909">
    <property type="entry name" value="CASEIN KINASE-RELATED"/>
    <property type="match status" value="1"/>
</dbReference>
<sequence>MGEAHEDLVQPGHVIKERWKVVKKIGGGGFGEIYEGVDMVTKESVALKLESAKQAKQVLKMEVAVLKKLQGKEHVCKFLGCGRNERFNYVVMSLQAKNLAELRRSQPRGTFSLNTTLCLGAQMLKGIEFIHSVGFLHRDVKPSNFAMGKLPHNCKTVYMLDFGLARQYTTAQGEVRPPRSAAGFRGTVRYASVNAHKNKEMGRHDDLWSLFYMLVEFVVGQLPWRKIKDKEQVGQIKEKYDHKQLLKHMPSEMKLFLDHVAQLDYYSQPDYSHLHSLFQQCMKRKGIKFSDAYDWEKPYIDGSLTTTTSTSPPVAIKDTQGQLGVLGRTEDVFDESAPDKANPDAKKIIRPEHSTKEKPLKDISQPEKKDSRHEEDNRAKAELIDMLHHANGKEKEDLPEKKVNGELLLPPPDKLRDRSRRSDADGDVYTEVSLPLAPKLAAPQMTASFNEAFAVANVALPTPSKEEDAPRSGVRGKGKPSGEFGAEAKVAQSDVDVNVNIVIPASDVAGPRVAPADQQQEKAKEVSASFSLPVVNMPPVDISASHAIAMAETEAASMHQNAYRTMALTLASRWAIDSSDEEDDMEEIQTGKWEDPTFKQAPSMAAMEADATVKVTRSPVKVPSFGSAKQLMVSKRAATAPYLRRRNTGPMRGKDKDKRRSLPLEDADNSGMPNGAADADKVDRLHPLDEQAAFSDDLRLRTVSTGAIYDEVQLQVPTAGEKVPPSDSLKPKGILRKSQTWVDSWKVGSSDCISDGFDRLAPDGFSKQLREQATASPLSFTCNETDSSQLKQQSGAIGTNVEVPTVADTGQPSSKLRPLGAQAENVLICDKRQGRNSRDVAVTQARASGGNEQIGLAAAPFHDAQMVLEEDGQTSLAERDLDEMPFIPVPNIVYPEVSQPADMSVNSSGQRESTAGEIGVKIDASKELSKESKSNEVTKKDVKDEEDIKGTEEELEEEEDKTPNGMERQLVSRDAKEEKSENSEKEEEDEKTAGEKEMGPFELKEQIEIEEVRVSKDDHTKECEPIISHVVAETKTTEHDMGGVKTRADTEIELTKCNENSPKSEAKRISEYKEKGCMKPGCERCEVTANVNKLHLEKESSRHPVNELSTSDDCRSAESVPQHSKREGRGIDVTNEKGISNSDARHMPESKVGNFKINKEIIVESQTGKHKTVKANEASESEEHSRKHQIDRKIAIYEGKADMSPEHKDLNQQSTDEHASHSKIETNNSDVKNADKKGCKSLKEREEQSKNEDDAVKTGDPSASKDEHGETVQVIPKETPALPSLNQECGNDAKHSTDQCTDIKHIRQKQIEASRKISPYADDSAIESCTDTDSMGKKDVTPAAKVVSHIPRPTSLTRGGPSSSDSSDREEIGRRSEARENTQEKVLGEKSHAQSTVAAQKVCLRSRAAPANRDIAHRPNAARCTEHVQNMKATLEKAATSSTLGSPLRSLVRSRAAVATLGASSCESPGVSSESSLREHESISNTKSSSIRPMTKRTVSTTSPKEAAQRSSRYRNSGAAKVSSLLTASSVTVAPVKLLTVQPLLQKPSDVKTSVEDEESESSSSSSSSSTSSSSTSSIPKMTPPVIVEETGTAHKQRPPHSPELFAPECSTPTPSKRTIERESLSESSASDDVKSPADLDMPVIKRVPPLTSASHHRTRSAPKSSIQNASQQRAPAVVNPAVQQAKNTAHEGAPALVTPAVQQAKNMPQQRVPAAPVMQQAKGASQQRASAVVKPAVQQAQSASQQRVPAVVKPAVQQAQSASQQKVPAVVKPAVQQAQSASQQRAPAVVKPAVQQAKSASQQRAPAVAKPAVQSAEIVGEPVVHDVPKPAVQQDQNASQQKLVDKVNPAPLHHSGQLDKSSFAQTVPVSECATSTAGLSMISDASERVTMAKEQSTTAQAAKNATSAVSQTGAPPAAAAGRVTTTANRAAGDTEGQAHQDLGASLTAVDFSQTGDPAVQVVTPDALPIGTAYSSKPVIACRKSPIESRHGKPSEEHTSSESCDSEIEGLLAQKRYGGSPSVPPRAAPPPHPGVRMRSSDGKPLKLKLTTHMDRHGERDFTPPSGTPELFSPDDPRHPPRCENPYPLDLSDGGSPLMVAYDSQLSLLSGCSVEDESGMTPRPPSRDGPKTGCIRRRKYRAARPPTPMNVHQGTRSRSPSPED</sequence>
<feature type="compositionally biased region" description="Basic and acidic residues" evidence="7">
    <location>
        <begin position="390"/>
        <end position="404"/>
    </location>
</feature>